<keyword evidence="2" id="KW-0479">Metal-binding</keyword>
<dbReference type="InterPro" id="IPR011707">
    <property type="entry name" value="Cu-oxidase-like_N"/>
</dbReference>
<dbReference type="InterPro" id="IPR011706">
    <property type="entry name" value="Cu-oxidase_C"/>
</dbReference>
<feature type="signal peptide" evidence="3">
    <location>
        <begin position="1"/>
        <end position="18"/>
    </location>
</feature>
<dbReference type="Pfam" id="PF07732">
    <property type="entry name" value="Cu-oxidase_3"/>
    <property type="match status" value="1"/>
</dbReference>
<dbReference type="GO" id="GO:0005507">
    <property type="term" value="F:copper ion binding"/>
    <property type="evidence" value="ECO:0007669"/>
    <property type="project" value="InterPro"/>
</dbReference>
<dbReference type="PROSITE" id="PS00079">
    <property type="entry name" value="MULTICOPPER_OXIDASE1"/>
    <property type="match status" value="1"/>
</dbReference>
<name>A0A8E2ETK4_9PEZI</name>
<accession>A0A8E2ETK4</accession>
<dbReference type="Proteomes" id="UP000250140">
    <property type="component" value="Unassembled WGS sequence"/>
</dbReference>
<reference evidence="6 7" key="1">
    <citation type="journal article" date="2016" name="Nat. Commun.">
        <title>Ectomycorrhizal ecology is imprinted in the genome of the dominant symbiotic fungus Cenococcum geophilum.</title>
        <authorList>
            <consortium name="DOE Joint Genome Institute"/>
            <person name="Peter M."/>
            <person name="Kohler A."/>
            <person name="Ohm R.A."/>
            <person name="Kuo A."/>
            <person name="Krutzmann J."/>
            <person name="Morin E."/>
            <person name="Arend M."/>
            <person name="Barry K.W."/>
            <person name="Binder M."/>
            <person name="Choi C."/>
            <person name="Clum A."/>
            <person name="Copeland A."/>
            <person name="Grisel N."/>
            <person name="Haridas S."/>
            <person name="Kipfer T."/>
            <person name="LaButti K."/>
            <person name="Lindquist E."/>
            <person name="Lipzen A."/>
            <person name="Maire R."/>
            <person name="Meier B."/>
            <person name="Mihaltcheva S."/>
            <person name="Molinier V."/>
            <person name="Murat C."/>
            <person name="Poggeler S."/>
            <person name="Quandt C.A."/>
            <person name="Sperisen C."/>
            <person name="Tritt A."/>
            <person name="Tisserant E."/>
            <person name="Crous P.W."/>
            <person name="Henrissat B."/>
            <person name="Nehls U."/>
            <person name="Egli S."/>
            <person name="Spatafora J.W."/>
            <person name="Grigoriev I.V."/>
            <person name="Martin F.M."/>
        </authorList>
    </citation>
    <scope>NUCLEOTIDE SEQUENCE [LARGE SCALE GENOMIC DNA]</scope>
    <source>
        <strain evidence="6 7">CBS 207.34</strain>
    </source>
</reference>
<dbReference type="OrthoDB" id="2121828at2759"/>
<dbReference type="Gene3D" id="2.60.40.420">
    <property type="entry name" value="Cupredoxins - blue copper proteins"/>
    <property type="match status" value="2"/>
</dbReference>
<feature type="chain" id="PRO_5034881340" evidence="3">
    <location>
        <begin position="19"/>
        <end position="416"/>
    </location>
</feature>
<proteinExistence type="inferred from homology"/>
<dbReference type="GO" id="GO:0016491">
    <property type="term" value="F:oxidoreductase activity"/>
    <property type="evidence" value="ECO:0007669"/>
    <property type="project" value="InterPro"/>
</dbReference>
<evidence type="ECO:0000256" key="2">
    <source>
        <dbReference type="ARBA" id="ARBA00022723"/>
    </source>
</evidence>
<evidence type="ECO:0000313" key="7">
    <source>
        <dbReference type="Proteomes" id="UP000250140"/>
    </source>
</evidence>
<protein>
    <submittedName>
        <fullName evidence="6">Cupredoxin</fullName>
    </submittedName>
</protein>
<feature type="domain" description="Plastocyanin-like" evidence="4">
    <location>
        <begin position="303"/>
        <end position="404"/>
    </location>
</feature>
<evidence type="ECO:0000256" key="1">
    <source>
        <dbReference type="ARBA" id="ARBA00010609"/>
    </source>
</evidence>
<dbReference type="Pfam" id="PF07731">
    <property type="entry name" value="Cu-oxidase_2"/>
    <property type="match status" value="1"/>
</dbReference>
<evidence type="ECO:0000259" key="4">
    <source>
        <dbReference type="Pfam" id="PF07731"/>
    </source>
</evidence>
<dbReference type="InterPro" id="IPR033138">
    <property type="entry name" value="Cu_oxidase_CS"/>
</dbReference>
<dbReference type="SUPFAM" id="SSF49503">
    <property type="entry name" value="Cupredoxins"/>
    <property type="match status" value="2"/>
</dbReference>
<feature type="domain" description="Plastocyanin-like" evidence="5">
    <location>
        <begin position="122"/>
        <end position="232"/>
    </location>
</feature>
<organism evidence="6 7">
    <name type="scientific">Glonium stellatum</name>
    <dbReference type="NCBI Taxonomy" id="574774"/>
    <lineage>
        <taxon>Eukaryota</taxon>
        <taxon>Fungi</taxon>
        <taxon>Dikarya</taxon>
        <taxon>Ascomycota</taxon>
        <taxon>Pezizomycotina</taxon>
        <taxon>Dothideomycetes</taxon>
        <taxon>Pleosporomycetidae</taxon>
        <taxon>Gloniales</taxon>
        <taxon>Gloniaceae</taxon>
        <taxon>Glonium</taxon>
    </lineage>
</organism>
<keyword evidence="3" id="KW-0732">Signal</keyword>
<evidence type="ECO:0000313" key="6">
    <source>
        <dbReference type="EMBL" id="OCL04647.1"/>
    </source>
</evidence>
<dbReference type="AlphaFoldDB" id="A0A8E2ETK4"/>
<sequence length="416" mass="46637">MIKVFALALAALPVAVTAGYSNISKCIASMNGKLPYYTPEEFDFSGQVRRYYIAAEVDTWDYTPTGWDNWLGVPMNESFRAQTWGYIPTNESIGTVYDKALYRGYTGPDFKTPTEQAPWQGYMGPTLRAEVGDMIEILFINKMETFYASVHSMGLFYTKESEGSIYYNGTGTTPSPGDAVAPGECFTYKWLVPPPDTPNPGYVSKLYSYHSYVSMYQDQDAGLSGPVIVYEPGKMNTTMASNREFIVFYGDNQESNSFLALHNVEKYLPAVQAMNESSTYPQPGPGNHSIWYPQMINTPKTNVNTDMAANFFPMNGYIFANNPPFEMCVNDAAIWYLWDMGFDTHVAHWHGNNVYNNGLNTPAVPLNPGQMVTVNMIALNPGQWQLICHFNTHLSKGMEANYIIYRDNCPLPPLAT</sequence>
<evidence type="ECO:0000259" key="5">
    <source>
        <dbReference type="Pfam" id="PF07732"/>
    </source>
</evidence>
<dbReference type="InterPro" id="IPR008972">
    <property type="entry name" value="Cupredoxin"/>
</dbReference>
<keyword evidence="7" id="KW-1185">Reference proteome</keyword>
<evidence type="ECO:0000256" key="3">
    <source>
        <dbReference type="SAM" id="SignalP"/>
    </source>
</evidence>
<comment type="similarity">
    <text evidence="1">Belongs to the multicopper oxidase family.</text>
</comment>
<gene>
    <name evidence="6" type="ORF">AOQ84DRAFT_225692</name>
</gene>
<dbReference type="EMBL" id="KV750463">
    <property type="protein sequence ID" value="OCL04647.1"/>
    <property type="molecule type" value="Genomic_DNA"/>
</dbReference>